<dbReference type="CDD" id="cd17731">
    <property type="entry name" value="BRCT_TopBP1_rpt2_like"/>
    <property type="match status" value="1"/>
</dbReference>
<dbReference type="GO" id="GO:0006270">
    <property type="term" value="P:DNA replication initiation"/>
    <property type="evidence" value="ECO:0007669"/>
    <property type="project" value="TreeGrafter"/>
</dbReference>
<dbReference type="Gene3D" id="3.40.50.10190">
    <property type="entry name" value="BRCT domain"/>
    <property type="match status" value="1"/>
</dbReference>
<dbReference type="InterPro" id="IPR036420">
    <property type="entry name" value="BRCT_dom_sf"/>
</dbReference>
<feature type="non-terminal residue" evidence="3">
    <location>
        <position position="214"/>
    </location>
</feature>
<keyword evidence="3" id="KW-0418">Kinase</keyword>
<protein>
    <submittedName>
        <fullName evidence="3">Protein kinase activating protein dpb11</fullName>
    </submittedName>
</protein>
<reference evidence="3" key="1">
    <citation type="submission" date="2022-07" db="EMBL/GenBank/DDBJ databases">
        <title>Phylogenomic reconstructions and comparative analyses of Kickxellomycotina fungi.</title>
        <authorList>
            <person name="Reynolds N.K."/>
            <person name="Stajich J.E."/>
            <person name="Barry K."/>
            <person name="Grigoriev I.V."/>
            <person name="Crous P."/>
            <person name="Smith M.E."/>
        </authorList>
    </citation>
    <scope>NUCLEOTIDE SEQUENCE</scope>
    <source>
        <strain evidence="3">NRRL 1565</strain>
    </source>
</reference>
<dbReference type="Pfam" id="PF12738">
    <property type="entry name" value="PTCB-BRCT"/>
    <property type="match status" value="1"/>
</dbReference>
<dbReference type="SUPFAM" id="SSF52113">
    <property type="entry name" value="BRCT domain"/>
    <property type="match status" value="1"/>
</dbReference>
<dbReference type="AlphaFoldDB" id="A0A9W8HRK9"/>
<comment type="caution">
    <text evidence="3">The sequence shown here is derived from an EMBL/GenBank/DDBJ whole genome shotgun (WGS) entry which is preliminary data.</text>
</comment>
<evidence type="ECO:0000256" key="1">
    <source>
        <dbReference type="ARBA" id="ARBA00022737"/>
    </source>
</evidence>
<dbReference type="InterPro" id="IPR001357">
    <property type="entry name" value="BRCT_dom"/>
</dbReference>
<feature type="domain" description="BRCT" evidence="2">
    <location>
        <begin position="117"/>
        <end position="174"/>
    </location>
</feature>
<accession>A0A9W8HRK9</accession>
<evidence type="ECO:0000259" key="2">
    <source>
        <dbReference type="PROSITE" id="PS50172"/>
    </source>
</evidence>
<dbReference type="SMART" id="SM00292">
    <property type="entry name" value="BRCT"/>
    <property type="match status" value="1"/>
</dbReference>
<dbReference type="PANTHER" id="PTHR13561">
    <property type="entry name" value="DNA REPLICATION REGULATOR DPB11-RELATED"/>
    <property type="match status" value="1"/>
</dbReference>
<dbReference type="GO" id="GO:0007095">
    <property type="term" value="P:mitotic G2 DNA damage checkpoint signaling"/>
    <property type="evidence" value="ECO:0007669"/>
    <property type="project" value="TreeGrafter"/>
</dbReference>
<dbReference type="GO" id="GO:0016301">
    <property type="term" value="F:kinase activity"/>
    <property type="evidence" value="ECO:0007669"/>
    <property type="project" value="UniProtKB-KW"/>
</dbReference>
<dbReference type="InterPro" id="IPR059215">
    <property type="entry name" value="BRCT2_TopBP1-like"/>
</dbReference>
<keyword evidence="4" id="KW-1185">Reference proteome</keyword>
<dbReference type="OrthoDB" id="251770at2759"/>
<name>A0A9W8HRK9_9FUNG</name>
<dbReference type="Proteomes" id="UP001140094">
    <property type="component" value="Unassembled WGS sequence"/>
</dbReference>
<keyword evidence="1" id="KW-0677">Repeat</keyword>
<proteinExistence type="predicted"/>
<organism evidence="3 4">
    <name type="scientific">Coemansia guatemalensis</name>
    <dbReference type="NCBI Taxonomy" id="2761395"/>
    <lineage>
        <taxon>Eukaryota</taxon>
        <taxon>Fungi</taxon>
        <taxon>Fungi incertae sedis</taxon>
        <taxon>Zoopagomycota</taxon>
        <taxon>Kickxellomycotina</taxon>
        <taxon>Kickxellomycetes</taxon>
        <taxon>Kickxellales</taxon>
        <taxon>Kickxellaceae</taxon>
        <taxon>Coemansia</taxon>
    </lineage>
</organism>
<evidence type="ECO:0000313" key="3">
    <source>
        <dbReference type="EMBL" id="KAJ2792068.1"/>
    </source>
</evidence>
<dbReference type="GO" id="GO:0033314">
    <property type="term" value="P:mitotic DNA replication checkpoint signaling"/>
    <property type="evidence" value="ECO:0007669"/>
    <property type="project" value="TreeGrafter"/>
</dbReference>
<dbReference type="PANTHER" id="PTHR13561:SF20">
    <property type="entry name" value="DNA TOPOISOMERASE 2-BINDING PROTEIN 1"/>
    <property type="match status" value="1"/>
</dbReference>
<dbReference type="PROSITE" id="PS50172">
    <property type="entry name" value="BRCT"/>
    <property type="match status" value="1"/>
</dbReference>
<gene>
    <name evidence="3" type="primary">DPB11_2</name>
    <name evidence="3" type="ORF">H4R20_006788</name>
</gene>
<evidence type="ECO:0000313" key="4">
    <source>
        <dbReference type="Proteomes" id="UP001140094"/>
    </source>
</evidence>
<sequence length="214" mass="23531">MDFLVECENEAHRRTKNSSLLLASGNAADDGTDTSGARIDDAARAIRRIVEQTWYRPFSGCHICTTGFDQDIREEIKSLVSDGALGNSNAQIDALARYAKDQGLENICPNTRLIGGGGIYHGVLTPACTHLIAQAPEGQKYKFAKHWNVRIVTIEWLLQSLRTGYRQSEDEYAFETSSKAYQQNNPERIAGVPLAIRRLSTAASTRSSPASLEA</sequence>
<dbReference type="EMBL" id="JANBUO010003209">
    <property type="protein sequence ID" value="KAJ2792068.1"/>
    <property type="molecule type" value="Genomic_DNA"/>
</dbReference>
<keyword evidence="3" id="KW-0808">Transferase</keyword>